<sequence>MSTTPEWKYTGVEADPRETTPDQAAACPKSSPEPRPGSSSQVEWRPEPDLNRKRAPRCRKSNA</sequence>
<evidence type="ECO:0000256" key="1">
    <source>
        <dbReference type="SAM" id="MobiDB-lite"/>
    </source>
</evidence>
<protein>
    <submittedName>
        <fullName evidence="2">Uncharacterized protein</fullName>
    </submittedName>
</protein>
<proteinExistence type="predicted"/>
<evidence type="ECO:0000313" key="2">
    <source>
        <dbReference type="EMBL" id="GHD95926.1"/>
    </source>
</evidence>
<comment type="caution">
    <text evidence="2">The sequence shown here is derived from an EMBL/GenBank/DDBJ whole genome shotgun (WGS) entry which is preliminary data.</text>
</comment>
<reference evidence="2" key="2">
    <citation type="submission" date="2020-09" db="EMBL/GenBank/DDBJ databases">
        <authorList>
            <person name="Sun Q."/>
            <person name="Ohkuma M."/>
        </authorList>
    </citation>
    <scope>NUCLEOTIDE SEQUENCE</scope>
    <source>
        <strain evidence="2">JCM 4654</strain>
    </source>
</reference>
<name>A0A918Y9M5_9ACTN</name>
<reference evidence="2" key="1">
    <citation type="journal article" date="2014" name="Int. J. Syst. Evol. Microbiol.">
        <title>Complete genome sequence of Corynebacterium casei LMG S-19264T (=DSM 44701T), isolated from a smear-ripened cheese.</title>
        <authorList>
            <consortium name="US DOE Joint Genome Institute (JGI-PGF)"/>
            <person name="Walter F."/>
            <person name="Albersmeier A."/>
            <person name="Kalinowski J."/>
            <person name="Ruckert C."/>
        </authorList>
    </citation>
    <scope>NUCLEOTIDE SEQUENCE</scope>
    <source>
        <strain evidence="2">JCM 4654</strain>
    </source>
</reference>
<feature type="compositionally biased region" description="Basic residues" evidence="1">
    <location>
        <begin position="53"/>
        <end position="63"/>
    </location>
</feature>
<accession>A0A918Y9M5</accession>
<dbReference type="AlphaFoldDB" id="A0A918Y9M5"/>
<organism evidence="2 3">
    <name type="scientific">Streptomyces naganishii JCM 4654</name>
    <dbReference type="NCBI Taxonomy" id="1306179"/>
    <lineage>
        <taxon>Bacteria</taxon>
        <taxon>Bacillati</taxon>
        <taxon>Actinomycetota</taxon>
        <taxon>Actinomycetes</taxon>
        <taxon>Kitasatosporales</taxon>
        <taxon>Streptomycetaceae</taxon>
        <taxon>Streptomyces</taxon>
    </lineage>
</organism>
<evidence type="ECO:0000313" key="3">
    <source>
        <dbReference type="Proteomes" id="UP000608955"/>
    </source>
</evidence>
<feature type="region of interest" description="Disordered" evidence="1">
    <location>
        <begin position="1"/>
        <end position="63"/>
    </location>
</feature>
<dbReference type="EMBL" id="BMVF01000024">
    <property type="protein sequence ID" value="GHD95926.1"/>
    <property type="molecule type" value="Genomic_DNA"/>
</dbReference>
<dbReference type="Proteomes" id="UP000608955">
    <property type="component" value="Unassembled WGS sequence"/>
</dbReference>
<keyword evidence="3" id="KW-1185">Reference proteome</keyword>
<gene>
    <name evidence="2" type="ORF">GCM10010508_62590</name>
</gene>